<keyword evidence="2" id="KW-1185">Reference proteome</keyword>
<dbReference type="Proteomes" id="UP001497482">
    <property type="component" value="Chromosome 22"/>
</dbReference>
<protein>
    <submittedName>
        <fullName evidence="1">Uncharacterized protein</fullName>
    </submittedName>
</protein>
<organism evidence="1 2">
    <name type="scientific">Knipowitschia caucasica</name>
    <name type="common">Caucasian dwarf goby</name>
    <name type="synonym">Pomatoschistus caucasicus</name>
    <dbReference type="NCBI Taxonomy" id="637954"/>
    <lineage>
        <taxon>Eukaryota</taxon>
        <taxon>Metazoa</taxon>
        <taxon>Chordata</taxon>
        <taxon>Craniata</taxon>
        <taxon>Vertebrata</taxon>
        <taxon>Euteleostomi</taxon>
        <taxon>Actinopterygii</taxon>
        <taxon>Neopterygii</taxon>
        <taxon>Teleostei</taxon>
        <taxon>Neoteleostei</taxon>
        <taxon>Acanthomorphata</taxon>
        <taxon>Gobiaria</taxon>
        <taxon>Gobiiformes</taxon>
        <taxon>Gobioidei</taxon>
        <taxon>Gobiidae</taxon>
        <taxon>Gobiinae</taxon>
        <taxon>Knipowitschia</taxon>
    </lineage>
</organism>
<evidence type="ECO:0000313" key="2">
    <source>
        <dbReference type="Proteomes" id="UP001497482"/>
    </source>
</evidence>
<sequence length="123" mass="13800">MPDKEDVVRLLLRLLRLLLLDPELVDRLDLDVLPDSAPDRDVELAREPADLGLLFVLEVRPVLEVRVDLEEISDTSDCLEEISEMEESLVLEVRSDKAVVDLLRALEVFFSTSGSALTATTLK</sequence>
<dbReference type="EMBL" id="OZ035844">
    <property type="protein sequence ID" value="CAL1598306.1"/>
    <property type="molecule type" value="Genomic_DNA"/>
</dbReference>
<proteinExistence type="predicted"/>
<dbReference type="AlphaFoldDB" id="A0AAV2L7V6"/>
<gene>
    <name evidence="1" type="ORF">KC01_LOCUS26712</name>
</gene>
<evidence type="ECO:0000313" key="1">
    <source>
        <dbReference type="EMBL" id="CAL1598306.1"/>
    </source>
</evidence>
<accession>A0AAV2L7V6</accession>
<reference evidence="1 2" key="1">
    <citation type="submission" date="2024-04" db="EMBL/GenBank/DDBJ databases">
        <authorList>
            <person name="Waldvogel A.-M."/>
            <person name="Schoenle A."/>
        </authorList>
    </citation>
    <scope>NUCLEOTIDE SEQUENCE [LARGE SCALE GENOMIC DNA]</scope>
</reference>
<name>A0AAV2L7V6_KNICA</name>